<dbReference type="EMBL" id="BBMT01000007">
    <property type="protein sequence ID" value="GAL35565.1"/>
    <property type="molecule type" value="Genomic_DNA"/>
</dbReference>
<protein>
    <submittedName>
        <fullName evidence="1">Uncharacterized protein</fullName>
    </submittedName>
</protein>
<evidence type="ECO:0000313" key="1">
    <source>
        <dbReference type="EMBL" id="GAL35565.1"/>
    </source>
</evidence>
<organism evidence="1 2">
    <name type="scientific">Vibrio maritimus</name>
    <dbReference type="NCBI Taxonomy" id="990268"/>
    <lineage>
        <taxon>Bacteria</taxon>
        <taxon>Pseudomonadati</taxon>
        <taxon>Pseudomonadota</taxon>
        <taxon>Gammaproteobacteria</taxon>
        <taxon>Vibrionales</taxon>
        <taxon>Vibrionaceae</taxon>
        <taxon>Vibrio</taxon>
    </lineage>
</organism>
<proteinExistence type="predicted"/>
<name>A0A090T6G6_9VIBR</name>
<gene>
    <name evidence="1" type="ORF">JCM19240_412</name>
</gene>
<sequence>MDDGLIDDASRNKTKVNYISNKVEIILPIFRLSTSIAKANHY</sequence>
<dbReference type="AlphaFoldDB" id="A0A090T6G6"/>
<reference evidence="1 2" key="2">
    <citation type="submission" date="2014-09" db="EMBL/GenBank/DDBJ databases">
        <authorList>
            <consortium name="NBRP consortium"/>
            <person name="Sawabe T."/>
            <person name="Meirelles P."/>
            <person name="Nakanishi M."/>
            <person name="Sayaka M."/>
            <person name="Hattori M."/>
            <person name="Ohkuma M."/>
        </authorList>
    </citation>
    <scope>NUCLEOTIDE SEQUENCE [LARGE SCALE GENOMIC DNA]</scope>
    <source>
        <strain evidence="1 2">JCM 19240</strain>
    </source>
</reference>
<accession>A0A090T6G6</accession>
<comment type="caution">
    <text evidence="1">The sequence shown here is derived from an EMBL/GenBank/DDBJ whole genome shotgun (WGS) entry which is preliminary data.</text>
</comment>
<reference evidence="1 2" key="1">
    <citation type="submission" date="2014-09" db="EMBL/GenBank/DDBJ databases">
        <title>Vibrio maritimus JCM 19240. (C210) whole genome shotgun sequence.</title>
        <authorList>
            <person name="Sawabe T."/>
            <person name="Meirelles P."/>
            <person name="Nakanishi M."/>
            <person name="Sayaka M."/>
            <person name="Hattori M."/>
            <person name="Ohkuma M."/>
        </authorList>
    </citation>
    <scope>NUCLEOTIDE SEQUENCE [LARGE SCALE GENOMIC DNA]</scope>
    <source>
        <strain evidence="1 2">JCM 19240</strain>
    </source>
</reference>
<dbReference type="Proteomes" id="UP000029224">
    <property type="component" value="Unassembled WGS sequence"/>
</dbReference>
<evidence type="ECO:0000313" key="2">
    <source>
        <dbReference type="Proteomes" id="UP000029224"/>
    </source>
</evidence>
<keyword evidence="2" id="KW-1185">Reference proteome</keyword>